<dbReference type="Proteomes" id="UP000267029">
    <property type="component" value="Unassembled WGS sequence"/>
</dbReference>
<feature type="transmembrane region" description="Helical" evidence="9">
    <location>
        <begin position="337"/>
        <end position="360"/>
    </location>
</feature>
<dbReference type="GO" id="GO:0046872">
    <property type="term" value="F:metal ion binding"/>
    <property type="evidence" value="ECO:0007669"/>
    <property type="project" value="UniProtKB-KW"/>
</dbReference>
<feature type="binding site" evidence="6">
    <location>
        <position position="54"/>
    </location>
    <ligand>
        <name>Na(+)</name>
        <dbReference type="ChEBI" id="CHEBI:29101"/>
        <label>1</label>
    </ligand>
</feature>
<feature type="transmembrane region" description="Helical" evidence="9">
    <location>
        <begin position="497"/>
        <end position="519"/>
    </location>
</feature>
<keyword evidence="3 8" id="KW-0812">Transmembrane</keyword>
<keyword evidence="6" id="KW-0915">Sodium</keyword>
<proteinExistence type="inferred from homology"/>
<feature type="binding site" evidence="6">
    <location>
        <position position="56"/>
    </location>
    <ligand>
        <name>Na(+)</name>
        <dbReference type="ChEBI" id="CHEBI:29101"/>
        <label>1</label>
    </ligand>
</feature>
<dbReference type="PRINTS" id="PR00176">
    <property type="entry name" value="NANEUSMPORT"/>
</dbReference>
<dbReference type="Pfam" id="PF00209">
    <property type="entry name" value="SNF"/>
    <property type="match status" value="3"/>
</dbReference>
<feature type="binding site" evidence="6">
    <location>
        <position position="253"/>
    </location>
    <ligand>
        <name>Na(+)</name>
        <dbReference type="ChEBI" id="CHEBI:29101"/>
        <label>1</label>
    </ligand>
</feature>
<evidence type="ECO:0000256" key="9">
    <source>
        <dbReference type="SAM" id="Phobius"/>
    </source>
</evidence>
<feature type="transmembrane region" description="Helical" evidence="9">
    <location>
        <begin position="455"/>
        <end position="477"/>
    </location>
</feature>
<dbReference type="AlphaFoldDB" id="A0A0R3UJ79"/>
<feature type="transmembrane region" description="Helical" evidence="9">
    <location>
        <begin position="380"/>
        <end position="399"/>
    </location>
</feature>
<dbReference type="InterPro" id="IPR000175">
    <property type="entry name" value="Na/ntran_symport"/>
</dbReference>
<keyword evidence="8" id="KW-0769">Symport</keyword>
<dbReference type="PANTHER" id="PTHR11616">
    <property type="entry name" value="SODIUM/CHLORIDE DEPENDENT TRANSPORTER"/>
    <property type="match status" value="1"/>
</dbReference>
<feature type="binding site" evidence="6">
    <location>
        <position position="354"/>
    </location>
    <ligand>
        <name>Na(+)</name>
        <dbReference type="ChEBI" id="CHEBI:29101"/>
        <label>1</label>
    </ligand>
</feature>
<feature type="transmembrane region" description="Helical" evidence="9">
    <location>
        <begin position="206"/>
        <end position="230"/>
    </location>
</feature>
<accession>A0A0R3UJ79</accession>
<evidence type="ECO:0000256" key="3">
    <source>
        <dbReference type="ARBA" id="ARBA00022692"/>
    </source>
</evidence>
<feature type="binding site" evidence="6">
    <location>
        <position position="57"/>
    </location>
    <ligand>
        <name>Na(+)</name>
        <dbReference type="ChEBI" id="CHEBI:29101"/>
        <label>1</label>
    </ligand>
</feature>
<dbReference type="OrthoDB" id="6581954at2759"/>
<keyword evidence="7" id="KW-1015">Disulfide bond</keyword>
<name>A0A0R3UJ79_MESCO</name>
<evidence type="ECO:0000256" key="1">
    <source>
        <dbReference type="ARBA" id="ARBA00004141"/>
    </source>
</evidence>
<dbReference type="EMBL" id="UXSR01005378">
    <property type="protein sequence ID" value="VDD81542.1"/>
    <property type="molecule type" value="Genomic_DNA"/>
</dbReference>
<organism evidence="10 11">
    <name type="scientific">Mesocestoides corti</name>
    <name type="common">Flatworm</name>
    <dbReference type="NCBI Taxonomy" id="53468"/>
    <lineage>
        <taxon>Eukaryota</taxon>
        <taxon>Metazoa</taxon>
        <taxon>Spiralia</taxon>
        <taxon>Lophotrochozoa</taxon>
        <taxon>Platyhelminthes</taxon>
        <taxon>Cestoda</taxon>
        <taxon>Eucestoda</taxon>
        <taxon>Cyclophyllidea</taxon>
        <taxon>Mesocestoididae</taxon>
        <taxon>Mesocestoides</taxon>
    </lineage>
</organism>
<dbReference type="PROSITE" id="PS00610">
    <property type="entry name" value="NA_NEUROTRAN_SYMP_1"/>
    <property type="match status" value="1"/>
</dbReference>
<evidence type="ECO:0000256" key="6">
    <source>
        <dbReference type="PIRSR" id="PIRSR600175-1"/>
    </source>
</evidence>
<reference evidence="10 11" key="1">
    <citation type="submission" date="2018-10" db="EMBL/GenBank/DDBJ databases">
        <authorList>
            <consortium name="Pathogen Informatics"/>
        </authorList>
    </citation>
    <scope>NUCLEOTIDE SEQUENCE [LARGE SCALE GENOMIC DNA]</scope>
</reference>
<evidence type="ECO:0000256" key="5">
    <source>
        <dbReference type="ARBA" id="ARBA00023136"/>
    </source>
</evidence>
<feature type="binding site" evidence="6">
    <location>
        <position position="351"/>
    </location>
    <ligand>
        <name>Na(+)</name>
        <dbReference type="ChEBI" id="CHEBI:29101"/>
        <label>1</label>
    </ligand>
</feature>
<feature type="transmembrane region" description="Helical" evidence="9">
    <location>
        <begin position="279"/>
        <end position="300"/>
    </location>
</feature>
<feature type="disulfide bond" evidence="7">
    <location>
        <begin position="181"/>
        <end position="190"/>
    </location>
</feature>
<evidence type="ECO:0000313" key="10">
    <source>
        <dbReference type="EMBL" id="VDD81542.1"/>
    </source>
</evidence>
<dbReference type="PROSITE" id="PS50267">
    <property type="entry name" value="NA_NEUROTRAN_SYMP_3"/>
    <property type="match status" value="1"/>
</dbReference>
<dbReference type="GO" id="GO:0005283">
    <property type="term" value="F:amino acid:sodium symporter activity"/>
    <property type="evidence" value="ECO:0007669"/>
    <property type="project" value="TreeGrafter"/>
</dbReference>
<dbReference type="InterPro" id="IPR037272">
    <property type="entry name" value="SNS_sf"/>
</dbReference>
<evidence type="ECO:0000256" key="8">
    <source>
        <dbReference type="RuleBase" id="RU003732"/>
    </source>
</evidence>
<dbReference type="SUPFAM" id="SSF161070">
    <property type="entry name" value="SNF-like"/>
    <property type="match status" value="1"/>
</dbReference>
<feature type="transmembrane region" description="Helical" evidence="9">
    <location>
        <begin position="142"/>
        <end position="168"/>
    </location>
</feature>
<keyword evidence="2 8" id="KW-0813">Transport</keyword>
<evidence type="ECO:0000256" key="2">
    <source>
        <dbReference type="ARBA" id="ARBA00022448"/>
    </source>
</evidence>
<feature type="transmembrane region" description="Helical" evidence="9">
    <location>
        <begin position="411"/>
        <end position="434"/>
    </location>
</feature>
<feature type="transmembrane region" description="Helical" evidence="9">
    <location>
        <begin position="242"/>
        <end position="267"/>
    </location>
</feature>
<evidence type="ECO:0000256" key="7">
    <source>
        <dbReference type="PIRSR" id="PIRSR600175-2"/>
    </source>
</evidence>
<comment type="subcellular location">
    <subcellularLocation>
        <location evidence="1">Membrane</location>
        <topology evidence="1">Multi-pass membrane protein</topology>
    </subcellularLocation>
</comment>
<evidence type="ECO:0000256" key="4">
    <source>
        <dbReference type="ARBA" id="ARBA00022989"/>
    </source>
</evidence>
<dbReference type="STRING" id="53468.A0A0R3UJ79"/>
<sequence>MGLNCACSRKSGSKDICTPTGDSGKDDLGTDGSKKETARVLWSRPVEFILSLIGYAVGLGNIWRFPYITMENGGGAFLVPYIIFMLFCGIPFCYMEFTLGQFTGLSPVKAFEFAPLFKGKYFPHNLATTLLRITQSVCFVGLGWAMLIASSVLCIYYNIVMAWVFYYLGMSFRWNLPWKSCNNSWNTPACFSYSEVVVYVTAPLPYVFLTVLVIRGITLPGSSIGLEFYLKPKWEKLLDFTIWTRAAVQVFYSLGPAWGGLITMSSYNHYNRKFNRDAVLLPLICGGTGIFGGLAVFSITGHMAYQMGIKDVGALMRNGPGLAFIAYPEALAQIPGAPIWTVLFFAMLITLGIDTQFATLETMTSGLMDLFPTTIGKHKILFTFLTCFVEFLLGLILVTRAGGYYFQVFDWYATPTSIIIIATLEVIVISYIYGAKKMFTNAETMLGPRTRFMRYFWVTLWYLVTPAFTVFIFITMLINYAPPMFTNGEPFPDWTSVFGWCLASTSIIPIPATALVEIYRNRHSLKNLLKPKPEWIMATAVRYESSKKQDVPLEDGLSEKVTGSGSI</sequence>
<keyword evidence="6" id="KW-0479">Metal-binding</keyword>
<keyword evidence="11" id="KW-1185">Reference proteome</keyword>
<keyword evidence="5 9" id="KW-0472">Membrane</keyword>
<comment type="similarity">
    <text evidence="8">Belongs to the sodium:neurotransmitter symporter (SNF) (TC 2.A.22) family.</text>
</comment>
<evidence type="ECO:0000313" key="11">
    <source>
        <dbReference type="Proteomes" id="UP000267029"/>
    </source>
</evidence>
<gene>
    <name evidence="10" type="ORF">MCOS_LOCUS7545</name>
</gene>
<dbReference type="PANTHER" id="PTHR11616:SF241">
    <property type="entry name" value="SODIUM- AND CHLORIDE-DEPENDENT GLYCINE TRANSPORTER 2"/>
    <property type="match status" value="1"/>
</dbReference>
<dbReference type="GO" id="GO:0089718">
    <property type="term" value="P:amino acid import across plasma membrane"/>
    <property type="evidence" value="ECO:0007669"/>
    <property type="project" value="TreeGrafter"/>
</dbReference>
<keyword evidence="4 9" id="KW-1133">Transmembrane helix</keyword>
<feature type="transmembrane region" description="Helical" evidence="9">
    <location>
        <begin position="75"/>
        <end position="94"/>
    </location>
</feature>
<feature type="binding site" evidence="6">
    <location>
        <position position="61"/>
    </location>
    <ligand>
        <name>Na(+)</name>
        <dbReference type="ChEBI" id="CHEBI:29101"/>
        <label>1</label>
    </ligand>
</feature>
<dbReference type="GO" id="GO:0005886">
    <property type="term" value="C:plasma membrane"/>
    <property type="evidence" value="ECO:0007669"/>
    <property type="project" value="TreeGrafter"/>
</dbReference>
<protein>
    <recommendedName>
        <fullName evidence="8">Transporter</fullName>
    </recommendedName>
</protein>